<feature type="transmembrane region" description="Helical" evidence="1">
    <location>
        <begin position="59"/>
        <end position="82"/>
    </location>
</feature>
<protein>
    <submittedName>
        <fullName evidence="2">CLUMA_CG018370, isoform A</fullName>
    </submittedName>
</protein>
<dbReference type="AlphaFoldDB" id="A0A1J1IZB8"/>
<proteinExistence type="predicted"/>
<name>A0A1J1IZB8_9DIPT</name>
<evidence type="ECO:0000313" key="3">
    <source>
        <dbReference type="Proteomes" id="UP000183832"/>
    </source>
</evidence>
<keyword evidence="3" id="KW-1185">Reference proteome</keyword>
<keyword evidence="1" id="KW-0472">Membrane</keyword>
<gene>
    <name evidence="2" type="ORF">CLUMA_CG018370</name>
</gene>
<keyword evidence="1" id="KW-0812">Transmembrane</keyword>
<sequence length="88" mass="9892">MKHSSTAAQSNMGMGMKIDSLFEDLLNVTAEDFNCETSERGLGMGVMEMKNEKKKMENFPVVVFIHMLLVTNLLTNALVMTFDEVNKN</sequence>
<evidence type="ECO:0000313" key="2">
    <source>
        <dbReference type="EMBL" id="CRL05487.1"/>
    </source>
</evidence>
<organism evidence="2 3">
    <name type="scientific">Clunio marinus</name>
    <dbReference type="NCBI Taxonomy" id="568069"/>
    <lineage>
        <taxon>Eukaryota</taxon>
        <taxon>Metazoa</taxon>
        <taxon>Ecdysozoa</taxon>
        <taxon>Arthropoda</taxon>
        <taxon>Hexapoda</taxon>
        <taxon>Insecta</taxon>
        <taxon>Pterygota</taxon>
        <taxon>Neoptera</taxon>
        <taxon>Endopterygota</taxon>
        <taxon>Diptera</taxon>
        <taxon>Nematocera</taxon>
        <taxon>Chironomoidea</taxon>
        <taxon>Chironomidae</taxon>
        <taxon>Clunio</taxon>
    </lineage>
</organism>
<evidence type="ECO:0000256" key="1">
    <source>
        <dbReference type="SAM" id="Phobius"/>
    </source>
</evidence>
<reference evidence="2 3" key="1">
    <citation type="submission" date="2015-04" db="EMBL/GenBank/DDBJ databases">
        <authorList>
            <person name="Syromyatnikov M.Y."/>
            <person name="Popov V.N."/>
        </authorList>
    </citation>
    <scope>NUCLEOTIDE SEQUENCE [LARGE SCALE GENOMIC DNA]</scope>
</reference>
<accession>A0A1J1IZB8</accession>
<keyword evidence="1" id="KW-1133">Transmembrane helix</keyword>
<dbReference type="EMBL" id="CVRI01000064">
    <property type="protein sequence ID" value="CRL05487.1"/>
    <property type="molecule type" value="Genomic_DNA"/>
</dbReference>
<dbReference type="Proteomes" id="UP000183832">
    <property type="component" value="Unassembled WGS sequence"/>
</dbReference>